<evidence type="ECO:0000313" key="4">
    <source>
        <dbReference type="Proteomes" id="UP000315496"/>
    </source>
</evidence>
<evidence type="ECO:0008006" key="5">
    <source>
        <dbReference type="Google" id="ProtNLM"/>
    </source>
</evidence>
<organism evidence="3 4">
    <name type="scientific">Giardia muris</name>
    <dbReference type="NCBI Taxonomy" id="5742"/>
    <lineage>
        <taxon>Eukaryota</taxon>
        <taxon>Metamonada</taxon>
        <taxon>Diplomonadida</taxon>
        <taxon>Hexamitidae</taxon>
        <taxon>Giardiinae</taxon>
        <taxon>Giardia</taxon>
    </lineage>
</organism>
<keyword evidence="1" id="KW-0472">Membrane</keyword>
<evidence type="ECO:0000256" key="2">
    <source>
        <dbReference type="SAM" id="SignalP"/>
    </source>
</evidence>
<protein>
    <recommendedName>
        <fullName evidence="5">Oligosaccharyl transferase 48 kDa subunit</fullName>
    </recommendedName>
</protein>
<feature type="transmembrane region" description="Helical" evidence="1">
    <location>
        <begin position="490"/>
        <end position="512"/>
    </location>
</feature>
<dbReference type="VEuPathDB" id="GiardiaDB:GMRT_11437"/>
<dbReference type="EMBL" id="VDLU01000001">
    <property type="protein sequence ID" value="TNJ29740.1"/>
    <property type="molecule type" value="Genomic_DNA"/>
</dbReference>
<dbReference type="OrthoDB" id="29105at2759"/>
<feature type="signal peptide" evidence="2">
    <location>
        <begin position="1"/>
        <end position="18"/>
    </location>
</feature>
<proteinExistence type="predicted"/>
<evidence type="ECO:0000256" key="1">
    <source>
        <dbReference type="SAM" id="Phobius"/>
    </source>
</evidence>
<feature type="chain" id="PRO_5021480190" description="Oligosaccharyl transferase 48 kDa subunit" evidence="2">
    <location>
        <begin position="19"/>
        <end position="524"/>
    </location>
</feature>
<gene>
    <name evidence="3" type="ORF">GMRT_11437</name>
</gene>
<evidence type="ECO:0000313" key="3">
    <source>
        <dbReference type="EMBL" id="TNJ29740.1"/>
    </source>
</evidence>
<keyword evidence="1" id="KW-0812">Transmembrane</keyword>
<keyword evidence="1" id="KW-1133">Transmembrane helix</keyword>
<name>A0A4Z1SVU0_GIAMU</name>
<accession>A0A4Z1SVU0</accession>
<comment type="caution">
    <text evidence="3">The sequence shown here is derived from an EMBL/GenBank/DDBJ whole genome shotgun (WGS) entry which is preliminary data.</text>
</comment>
<sequence>MIPLFLGAVFAAYLPGRALVLHDGPEAASRALQDSLIPDSLEVDRYQMDLSGFQLPSLFVGGLPQYSHVIILGRGGSLTSTDYLAIHSFVEGSTDILRGRLVEDERLVLPKDIAVREETELYGRCFEPRAGASLLIVTDSKADKRLLVLLRDVGAIGARYDSTETALIKLNKTLDESLRHGSVSGCGVLTPTGGLESLNYKNVRVPVNQLLEVSFRFSSHAQVPQYLLYAETPTSTLKVAAAWSGLENNARIVFLGFLGSLVNLQAMFPSEQASTVEERLYSLTHEAGRWVFFEKCLLRVTHFEGQAVPTINHCNLSLTGVHQGQSPSTILEGQLVHYVVKVEELRDGIWIPYSPAKKTLDLTQLLGSEGPGTVKGSTSNEERQLREQLSSFAKNYEGCMADARGSAPTPLRFTDLQLSERIFGPLFTLNLAVLDEEQGLYDLVFVPDLVRSYHLRLDYSRSGYNRISLMNHLPVNMDRQDNAVHTFADWPVFISVGSVLSLAFYAALLIILNRDSEQMRSVDE</sequence>
<keyword evidence="2" id="KW-0732">Signal</keyword>
<dbReference type="Proteomes" id="UP000315496">
    <property type="component" value="Chromosome 1"/>
</dbReference>
<reference evidence="3 4" key="1">
    <citation type="submission" date="2019-05" db="EMBL/GenBank/DDBJ databases">
        <title>The compact genome of Giardia muris reveals important steps in the evolution of intestinal protozoan parasites.</title>
        <authorList>
            <person name="Xu F."/>
            <person name="Jimenez-Gonzalez A."/>
            <person name="Einarsson E."/>
            <person name="Astvaldsson A."/>
            <person name="Peirasmaki D."/>
            <person name="Eckmann L."/>
            <person name="Andersson J.O."/>
            <person name="Svard S.G."/>
            <person name="Jerlstrom-Hultqvist J."/>
        </authorList>
    </citation>
    <scope>NUCLEOTIDE SEQUENCE [LARGE SCALE GENOMIC DNA]</scope>
    <source>
        <strain evidence="3 4">Roberts-Thomson</strain>
    </source>
</reference>
<dbReference type="AlphaFoldDB" id="A0A4Z1SVU0"/>
<keyword evidence="4" id="KW-1185">Reference proteome</keyword>